<dbReference type="Pfam" id="PF12836">
    <property type="entry name" value="HHH_3"/>
    <property type="match status" value="1"/>
</dbReference>
<dbReference type="FunFam" id="1.10.150.280:FF:000003">
    <property type="entry name" value="Kinesin-like protein KIN-10C"/>
    <property type="match status" value="1"/>
</dbReference>
<dbReference type="PANTHER" id="PTHR47969">
    <property type="entry name" value="CHROMOSOME-ASSOCIATED KINESIN KIF4A-RELATED"/>
    <property type="match status" value="1"/>
</dbReference>
<dbReference type="EMBL" id="JBBPBK010000001">
    <property type="protein sequence ID" value="KAK9291483.1"/>
    <property type="molecule type" value="Genomic_DNA"/>
</dbReference>
<dbReference type="PANTHER" id="PTHR47969:SF9">
    <property type="entry name" value="KINESIN-LIKE PROTEIN"/>
    <property type="match status" value="1"/>
</dbReference>
<dbReference type="GO" id="GO:0003777">
    <property type="term" value="F:microtubule motor activity"/>
    <property type="evidence" value="ECO:0007669"/>
    <property type="project" value="InterPro"/>
</dbReference>
<dbReference type="GO" id="GO:0008017">
    <property type="term" value="F:microtubule binding"/>
    <property type="evidence" value="ECO:0007669"/>
    <property type="project" value="InterPro"/>
</dbReference>
<evidence type="ECO:0000259" key="5">
    <source>
        <dbReference type="PROSITE" id="PS50067"/>
    </source>
</evidence>
<dbReference type="Pfam" id="PF00225">
    <property type="entry name" value="Kinesin"/>
    <property type="match status" value="1"/>
</dbReference>
<evidence type="ECO:0000313" key="6">
    <source>
        <dbReference type="EMBL" id="KAK9291483.1"/>
    </source>
</evidence>
<name>A0AAP0S5R5_LIQFO</name>
<organism evidence="6 7">
    <name type="scientific">Liquidambar formosana</name>
    <name type="common">Formosan gum</name>
    <dbReference type="NCBI Taxonomy" id="63359"/>
    <lineage>
        <taxon>Eukaryota</taxon>
        <taxon>Viridiplantae</taxon>
        <taxon>Streptophyta</taxon>
        <taxon>Embryophyta</taxon>
        <taxon>Tracheophyta</taxon>
        <taxon>Spermatophyta</taxon>
        <taxon>Magnoliopsida</taxon>
        <taxon>eudicotyledons</taxon>
        <taxon>Gunneridae</taxon>
        <taxon>Pentapetalae</taxon>
        <taxon>Saxifragales</taxon>
        <taxon>Altingiaceae</taxon>
        <taxon>Liquidambar</taxon>
    </lineage>
</organism>
<sequence>MVYVTSYNDNSNTPFVGKMNIVDLAGYQDARRKSIDGSNLVENTRINKSLYALQNVIYALNANESHVPYRESKLTRMLQGSLGGTNRIMMITCLVSLASRSYQGINRYSRTSPRQLKVTAKPMMLSASVKKQTGSRLFLPDKKPNGTALAMKGRKLFDEANHLKSLDQRTSSPLAAPDALEPPIATKDVYLHSEDTHLEVTPINSISTKPLTFPEEGGSPPISARLRELSNNLKSLYSSTPLCIMMPQENDASLNGEVSTDIVEPKTPVLEKKLRVNDKLELACINSPWETFNMHNSGMKKSLVQDYLKFLNTASKEELKGIKGIGEKRSTYILELREESPEPFKNLDDLKDIGLSAKQIKGMMKKVAGELFS</sequence>
<dbReference type="PROSITE" id="PS50067">
    <property type="entry name" value="KINESIN_MOTOR_2"/>
    <property type="match status" value="1"/>
</dbReference>
<dbReference type="InterPro" id="IPR027417">
    <property type="entry name" value="P-loop_NTPase"/>
</dbReference>
<dbReference type="PRINTS" id="PR00380">
    <property type="entry name" value="KINESINHEAVY"/>
</dbReference>
<dbReference type="GO" id="GO:0007018">
    <property type="term" value="P:microtubule-based movement"/>
    <property type="evidence" value="ECO:0007669"/>
    <property type="project" value="InterPro"/>
</dbReference>
<dbReference type="InterPro" id="IPR027640">
    <property type="entry name" value="Kinesin-like_fam"/>
</dbReference>
<proteinExistence type="inferred from homology"/>
<evidence type="ECO:0000256" key="4">
    <source>
        <dbReference type="PROSITE-ProRule" id="PRU00283"/>
    </source>
</evidence>
<dbReference type="GO" id="GO:0051231">
    <property type="term" value="P:spindle elongation"/>
    <property type="evidence" value="ECO:0007669"/>
    <property type="project" value="TreeGrafter"/>
</dbReference>
<reference evidence="6 7" key="1">
    <citation type="journal article" date="2024" name="Plant J.">
        <title>Genome sequences and population genomics reveal climatic adaptation and genomic divergence between two closely related sweetgum species.</title>
        <authorList>
            <person name="Xu W.Q."/>
            <person name="Ren C.Q."/>
            <person name="Zhang X.Y."/>
            <person name="Comes H.P."/>
            <person name="Liu X.H."/>
            <person name="Li Y.G."/>
            <person name="Kettle C.J."/>
            <person name="Jalonen R."/>
            <person name="Gaisberger H."/>
            <person name="Ma Y.Z."/>
            <person name="Qiu Y.X."/>
        </authorList>
    </citation>
    <scope>NUCLEOTIDE SEQUENCE [LARGE SCALE GENOMIC DNA]</scope>
    <source>
        <strain evidence="6">Hangzhou</strain>
    </source>
</reference>
<dbReference type="Proteomes" id="UP001415857">
    <property type="component" value="Unassembled WGS sequence"/>
</dbReference>
<dbReference type="InterPro" id="IPR036961">
    <property type="entry name" value="Kinesin_motor_dom_sf"/>
</dbReference>
<dbReference type="GO" id="GO:0007052">
    <property type="term" value="P:mitotic spindle organization"/>
    <property type="evidence" value="ECO:0007669"/>
    <property type="project" value="TreeGrafter"/>
</dbReference>
<dbReference type="GO" id="GO:0005524">
    <property type="term" value="F:ATP binding"/>
    <property type="evidence" value="ECO:0007669"/>
    <property type="project" value="InterPro"/>
</dbReference>
<keyword evidence="1" id="KW-0493">Microtubule</keyword>
<dbReference type="AlphaFoldDB" id="A0AAP0S5R5"/>
<feature type="domain" description="Kinesin motor" evidence="5">
    <location>
        <begin position="1"/>
        <end position="118"/>
    </location>
</feature>
<keyword evidence="2" id="KW-0505">Motor protein</keyword>
<evidence type="ECO:0000313" key="7">
    <source>
        <dbReference type="Proteomes" id="UP001415857"/>
    </source>
</evidence>
<accession>A0AAP0S5R5</accession>
<dbReference type="InterPro" id="IPR010994">
    <property type="entry name" value="RuvA_2-like"/>
</dbReference>
<evidence type="ECO:0000256" key="2">
    <source>
        <dbReference type="ARBA" id="ARBA00023175"/>
    </source>
</evidence>
<dbReference type="GO" id="GO:0005875">
    <property type="term" value="C:microtubule associated complex"/>
    <property type="evidence" value="ECO:0007669"/>
    <property type="project" value="TreeGrafter"/>
</dbReference>
<evidence type="ECO:0000256" key="1">
    <source>
        <dbReference type="ARBA" id="ARBA00022701"/>
    </source>
</evidence>
<dbReference type="SUPFAM" id="SSF47781">
    <property type="entry name" value="RuvA domain 2-like"/>
    <property type="match status" value="1"/>
</dbReference>
<dbReference type="Gene3D" id="3.40.850.10">
    <property type="entry name" value="Kinesin motor domain"/>
    <property type="match status" value="1"/>
</dbReference>
<dbReference type="Gene3D" id="1.10.150.280">
    <property type="entry name" value="AF1531-like domain"/>
    <property type="match status" value="1"/>
</dbReference>
<gene>
    <name evidence="6" type="ORF">L1049_019431</name>
</gene>
<comment type="caution">
    <text evidence="4">Lacks conserved residue(s) required for the propagation of feature annotation.</text>
</comment>
<comment type="similarity">
    <text evidence="3">Belongs to the TRAFAC class myosin-kinesin ATPase superfamily. Kinesin family. KIN-10 subfamily.</text>
</comment>
<protein>
    <recommendedName>
        <fullName evidence="5">Kinesin motor domain-containing protein</fullName>
    </recommendedName>
</protein>
<evidence type="ECO:0000256" key="3">
    <source>
        <dbReference type="ARBA" id="ARBA00061615"/>
    </source>
</evidence>
<keyword evidence="7" id="KW-1185">Reference proteome</keyword>
<comment type="caution">
    <text evidence="6">The sequence shown here is derived from an EMBL/GenBank/DDBJ whole genome shotgun (WGS) entry which is preliminary data.</text>
</comment>
<dbReference type="GO" id="GO:0005874">
    <property type="term" value="C:microtubule"/>
    <property type="evidence" value="ECO:0007669"/>
    <property type="project" value="UniProtKB-KW"/>
</dbReference>
<dbReference type="SUPFAM" id="SSF52540">
    <property type="entry name" value="P-loop containing nucleoside triphosphate hydrolases"/>
    <property type="match status" value="1"/>
</dbReference>
<dbReference type="InterPro" id="IPR001752">
    <property type="entry name" value="Kinesin_motor_dom"/>
</dbReference>